<organism evidence="1 2">
    <name type="scientific">Vibrio neptunius</name>
    <dbReference type="NCBI Taxonomy" id="170651"/>
    <lineage>
        <taxon>Bacteria</taxon>
        <taxon>Pseudomonadati</taxon>
        <taxon>Pseudomonadota</taxon>
        <taxon>Gammaproteobacteria</taxon>
        <taxon>Vibrionales</taxon>
        <taxon>Vibrionaceae</taxon>
        <taxon>Vibrio</taxon>
    </lineage>
</organism>
<proteinExistence type="predicted"/>
<accession>A0ABS3A344</accession>
<dbReference type="EMBL" id="JAFHLB010000019">
    <property type="protein sequence ID" value="MBN3578916.1"/>
    <property type="molecule type" value="Genomic_DNA"/>
</dbReference>
<name>A0ABS3A344_9VIBR</name>
<evidence type="ECO:0000313" key="2">
    <source>
        <dbReference type="Proteomes" id="UP000779070"/>
    </source>
</evidence>
<keyword evidence="2" id="KW-1185">Reference proteome</keyword>
<evidence type="ECO:0000313" key="1">
    <source>
        <dbReference type="EMBL" id="MBN3578916.1"/>
    </source>
</evidence>
<comment type="caution">
    <text evidence="1">The sequence shown here is derived from an EMBL/GenBank/DDBJ whole genome shotgun (WGS) entry which is preliminary data.</text>
</comment>
<gene>
    <name evidence="1" type="ORF">JYA62_14695</name>
</gene>
<protein>
    <submittedName>
        <fullName evidence="1">Uncharacterized protein</fullName>
    </submittedName>
</protein>
<reference evidence="1 2" key="1">
    <citation type="submission" date="2021-02" db="EMBL/GenBank/DDBJ databases">
        <title>Draft Genome Sequences of 5 Vibrio neptunius Strains Isolated From of Bivalve Hatcheries.</title>
        <authorList>
            <person name="Galvis F."/>
            <person name="Barja J.L."/>
            <person name="Lemos M.L."/>
            <person name="Balado M."/>
        </authorList>
    </citation>
    <scope>NUCLEOTIDE SEQUENCE [LARGE SCALE GENOMIC DNA]</scope>
    <source>
        <strain evidence="1 2">PP-145.98</strain>
    </source>
</reference>
<dbReference type="Proteomes" id="UP000779070">
    <property type="component" value="Unassembled WGS sequence"/>
</dbReference>
<sequence>MNHTETIKITQASILKAVTQVENIHKIRLDSFKQHLHSHRSEVIHSLQAVTSLSSIDEKYLRIDKDFNQFSDKLTHLLEVSLLLD</sequence>
<dbReference type="GeneID" id="88756196"/>
<dbReference type="RefSeq" id="WP_045975104.1">
    <property type="nucleotide sequence ID" value="NZ_CAWMDY010000020.1"/>
</dbReference>